<organism evidence="1 2">
    <name type="scientific">Cellulophaga baltica 18</name>
    <dbReference type="NCBI Taxonomy" id="1348584"/>
    <lineage>
        <taxon>Bacteria</taxon>
        <taxon>Pseudomonadati</taxon>
        <taxon>Bacteroidota</taxon>
        <taxon>Flavobacteriia</taxon>
        <taxon>Flavobacteriales</taxon>
        <taxon>Flavobacteriaceae</taxon>
        <taxon>Cellulophaga</taxon>
    </lineage>
</organism>
<evidence type="ECO:0008006" key="3">
    <source>
        <dbReference type="Google" id="ProtNLM"/>
    </source>
</evidence>
<gene>
    <name evidence="1" type="ORF">M666_08145</name>
</gene>
<dbReference type="RefSeq" id="WP_029447081.1">
    <property type="nucleotide sequence ID" value="NZ_CP009976.1"/>
</dbReference>
<proteinExistence type="predicted"/>
<evidence type="ECO:0000313" key="2">
    <source>
        <dbReference type="Proteomes" id="UP000030786"/>
    </source>
</evidence>
<dbReference type="PROSITE" id="PS00430">
    <property type="entry name" value="TONB_DEPENDENT_REC_1"/>
    <property type="match status" value="1"/>
</dbReference>
<reference evidence="1 2" key="1">
    <citation type="journal article" date="2014" name="Environ. Microbiol.">
        <title>Contrasting genomic patterns and infection strategies of two co-existing Bacteroidetes podovirus genera.</title>
        <authorList>
            <person name="Holmfeldt K."/>
            <person name="Howard-Varona C."/>
            <person name="Solonenko N."/>
            <person name="Sullivan M.B."/>
        </authorList>
    </citation>
    <scope>NUCLEOTIDE SEQUENCE [LARGE SCALE GENOMIC DNA]</scope>
    <source>
        <strain evidence="1 2">18</strain>
    </source>
</reference>
<accession>A0AAU8RCZ7</accession>
<evidence type="ECO:0000313" key="1">
    <source>
        <dbReference type="EMBL" id="AIZ41544.1"/>
    </source>
</evidence>
<name>A0AAU8RCZ7_9FLAO</name>
<dbReference type="InterPro" id="IPR010916">
    <property type="entry name" value="TonB_box_CS"/>
</dbReference>
<dbReference type="GeneID" id="78060704"/>
<dbReference type="KEGG" id="cbat:M666_08145"/>
<sequence length="142" mass="16363">MKKKGVVTIIILTFALFFSAIFFEVSRPERGNLVNSSDEFNITVQKITLHKGMVRLNDSIIVSGNIKPFNDSSNASKIKFDKAFCLGDITQGYQIIKKRNNDTLIIIQSSDTSYFRFIDLNKMDEDDLTFKQFFDKIFKNKK</sequence>
<dbReference type="EMBL" id="CP009976">
    <property type="protein sequence ID" value="AIZ41544.1"/>
    <property type="molecule type" value="Genomic_DNA"/>
</dbReference>
<protein>
    <recommendedName>
        <fullName evidence="3">Bacterial Pleckstrin homology domain-containing protein</fullName>
    </recommendedName>
</protein>
<dbReference type="AlphaFoldDB" id="A0AAU8RCZ7"/>
<dbReference type="Proteomes" id="UP000030786">
    <property type="component" value="Chromosome"/>
</dbReference>